<evidence type="ECO:0000313" key="1">
    <source>
        <dbReference type="EMBL" id="OAI02414.1"/>
    </source>
</evidence>
<dbReference type="InterPro" id="IPR007460">
    <property type="entry name" value="BrnT_toxin"/>
</dbReference>
<name>A0A177MA42_METMH</name>
<dbReference type="RefSeq" id="WP_064037250.1">
    <property type="nucleotide sequence ID" value="NZ_LUUH01000062.1"/>
</dbReference>
<dbReference type="InterPro" id="IPR038573">
    <property type="entry name" value="BrnT_sf"/>
</dbReference>
<comment type="caution">
    <text evidence="1">The sequence shown here is derived from an EMBL/GenBank/DDBJ whole genome shotgun (WGS) entry which is preliminary data.</text>
</comment>
<organism evidence="1 2">
    <name type="scientific">Methylomonas methanica</name>
    <dbReference type="NCBI Taxonomy" id="421"/>
    <lineage>
        <taxon>Bacteria</taxon>
        <taxon>Pseudomonadati</taxon>
        <taxon>Pseudomonadota</taxon>
        <taxon>Gammaproteobacteria</taxon>
        <taxon>Methylococcales</taxon>
        <taxon>Methylococcaceae</taxon>
        <taxon>Methylomonas</taxon>
    </lineage>
</organism>
<accession>A0A177MA42</accession>
<proteinExistence type="predicted"/>
<dbReference type="Gene3D" id="3.10.450.530">
    <property type="entry name" value="Ribonuclease toxin, BrnT, of type II toxin-antitoxin system"/>
    <property type="match status" value="1"/>
</dbReference>
<dbReference type="AlphaFoldDB" id="A0A177MA42"/>
<sequence>MLIEFDHAKSDKNLRERGLSFERADEFDFETAVYLIDDRHDYGEIRWIAMGYLDGRLHILCFVYIPDGIRVISFRKANSREARKHGKSLTLD</sequence>
<dbReference type="EMBL" id="LUUH01000062">
    <property type="protein sequence ID" value="OAI02414.1"/>
    <property type="molecule type" value="Genomic_DNA"/>
</dbReference>
<protein>
    <recommendedName>
        <fullName evidence="3">BrnT family toxin</fullName>
    </recommendedName>
</protein>
<reference evidence="2" key="1">
    <citation type="submission" date="2016-03" db="EMBL/GenBank/DDBJ databases">
        <authorList>
            <person name="Heylen K."/>
            <person name="De Vos P."/>
            <person name="Vekeman B."/>
        </authorList>
    </citation>
    <scope>NUCLEOTIDE SEQUENCE [LARGE SCALE GENOMIC DNA]</scope>
    <source>
        <strain evidence="2">R-45371</strain>
    </source>
</reference>
<dbReference type="Pfam" id="PF04365">
    <property type="entry name" value="BrnT_toxin"/>
    <property type="match status" value="1"/>
</dbReference>
<evidence type="ECO:0000313" key="2">
    <source>
        <dbReference type="Proteomes" id="UP000077763"/>
    </source>
</evidence>
<evidence type="ECO:0008006" key="3">
    <source>
        <dbReference type="Google" id="ProtNLM"/>
    </source>
</evidence>
<dbReference type="Proteomes" id="UP000077763">
    <property type="component" value="Unassembled WGS sequence"/>
</dbReference>
<gene>
    <name evidence="1" type="ORF">A1353_16620</name>
</gene>